<dbReference type="Proteomes" id="UP000821845">
    <property type="component" value="Chromosome 1"/>
</dbReference>
<accession>A0ACB7TCX5</accession>
<name>A0ACB7TCX5_HYAAI</name>
<gene>
    <name evidence="1" type="ORF">HPB50_008132</name>
</gene>
<evidence type="ECO:0000313" key="1">
    <source>
        <dbReference type="EMBL" id="KAH6945377.1"/>
    </source>
</evidence>
<organism evidence="1 2">
    <name type="scientific">Hyalomma asiaticum</name>
    <name type="common">Tick</name>
    <dbReference type="NCBI Taxonomy" id="266040"/>
    <lineage>
        <taxon>Eukaryota</taxon>
        <taxon>Metazoa</taxon>
        <taxon>Ecdysozoa</taxon>
        <taxon>Arthropoda</taxon>
        <taxon>Chelicerata</taxon>
        <taxon>Arachnida</taxon>
        <taxon>Acari</taxon>
        <taxon>Parasitiformes</taxon>
        <taxon>Ixodida</taxon>
        <taxon>Ixodoidea</taxon>
        <taxon>Ixodidae</taxon>
        <taxon>Hyalomminae</taxon>
        <taxon>Hyalomma</taxon>
    </lineage>
</organism>
<protein>
    <submittedName>
        <fullName evidence="1">Uncharacterized protein</fullName>
    </submittedName>
</protein>
<dbReference type="EMBL" id="CM023481">
    <property type="protein sequence ID" value="KAH6945377.1"/>
    <property type="molecule type" value="Genomic_DNA"/>
</dbReference>
<keyword evidence="2" id="KW-1185">Reference proteome</keyword>
<sequence>MLESQRLRAREGAEPNDGGESLSLGGRSEEHRRLKFASLLKGVVAPMPNQEALVPMWFEDIEATLESYDVPAEWWAGLVLPQLSERARGLLCRLKAEERKVYAKLKSSILDGLRLTAAECKRLFMGSRKGEKESWDQFAVRLENYFDYYVQSSKVRTFEELEQLAVTDRLKECLSPEARAHVVLNEHEAFLSPSSRGRRRGTPSTETDDNHQLTTASLGQRSKASPPHSEEEERTARLIQAVTKRYSLRGRERHSSEMNGDEAENLQVLGVADSDAGGQRSGTSDTASEQQLALLQLQLKIAEAETENQRLRAREGAEPNDGGESLSLGGRPEEHRRLKFASLLKGVVAPMPNQEALVPMWFEDIEATLESYDVPAEWWAGLVLPQLSERARGLLCRLKAEERKVYAKLKSSILDGLRLTAAECKRLFMGSRKGEKESWDQFAVRLENYFDYYVQSSKVRTFEELEQLAVTDRLKECLSPEARAHRRG</sequence>
<evidence type="ECO:0000313" key="2">
    <source>
        <dbReference type="Proteomes" id="UP000821845"/>
    </source>
</evidence>
<reference evidence="1" key="1">
    <citation type="submission" date="2020-05" db="EMBL/GenBank/DDBJ databases">
        <title>Large-scale comparative analyses of tick genomes elucidate their genetic diversity and vector capacities.</title>
        <authorList>
            <person name="Jia N."/>
            <person name="Wang J."/>
            <person name="Shi W."/>
            <person name="Du L."/>
            <person name="Sun Y."/>
            <person name="Zhan W."/>
            <person name="Jiang J."/>
            <person name="Wang Q."/>
            <person name="Zhang B."/>
            <person name="Ji P."/>
            <person name="Sakyi L.B."/>
            <person name="Cui X."/>
            <person name="Yuan T."/>
            <person name="Jiang B."/>
            <person name="Yang W."/>
            <person name="Lam T.T.-Y."/>
            <person name="Chang Q."/>
            <person name="Ding S."/>
            <person name="Wang X."/>
            <person name="Zhu J."/>
            <person name="Ruan X."/>
            <person name="Zhao L."/>
            <person name="Wei J."/>
            <person name="Que T."/>
            <person name="Du C."/>
            <person name="Cheng J."/>
            <person name="Dai P."/>
            <person name="Han X."/>
            <person name="Huang E."/>
            <person name="Gao Y."/>
            <person name="Liu J."/>
            <person name="Shao H."/>
            <person name="Ye R."/>
            <person name="Li L."/>
            <person name="Wei W."/>
            <person name="Wang X."/>
            <person name="Wang C."/>
            <person name="Yang T."/>
            <person name="Huo Q."/>
            <person name="Li W."/>
            <person name="Guo W."/>
            <person name="Chen H."/>
            <person name="Zhou L."/>
            <person name="Ni X."/>
            <person name="Tian J."/>
            <person name="Zhou Y."/>
            <person name="Sheng Y."/>
            <person name="Liu T."/>
            <person name="Pan Y."/>
            <person name="Xia L."/>
            <person name="Li J."/>
            <person name="Zhao F."/>
            <person name="Cao W."/>
        </authorList>
    </citation>
    <scope>NUCLEOTIDE SEQUENCE</scope>
    <source>
        <strain evidence="1">Hyas-2018</strain>
    </source>
</reference>
<proteinExistence type="predicted"/>
<comment type="caution">
    <text evidence="1">The sequence shown here is derived from an EMBL/GenBank/DDBJ whole genome shotgun (WGS) entry which is preliminary data.</text>
</comment>